<proteinExistence type="predicted"/>
<protein>
    <submittedName>
        <fullName evidence="2">Acetyl-CoA acetyltransferase</fullName>
    </submittedName>
</protein>
<keyword evidence="3" id="KW-1185">Reference proteome</keyword>
<reference evidence="2 3" key="1">
    <citation type="submission" date="2020-07" db="EMBL/GenBank/DDBJ databases">
        <title>non toxigenic Corynebacterium sp. nov from a clinical source.</title>
        <authorList>
            <person name="Bernier A.-M."/>
            <person name="Bernard K."/>
        </authorList>
    </citation>
    <scope>NUCLEOTIDE SEQUENCE [LARGE SCALE GENOMIC DNA]</scope>
    <source>
        <strain evidence="3">NML 93-0612</strain>
    </source>
</reference>
<accession>A0A7G5FD68</accession>
<gene>
    <name evidence="2" type="ORF">HW450_09330</name>
</gene>
<dbReference type="Gene3D" id="3.30.160.270">
    <property type="match status" value="1"/>
</dbReference>
<keyword evidence="1 2" id="KW-0808">Transferase</keyword>
<evidence type="ECO:0000313" key="2">
    <source>
        <dbReference type="EMBL" id="QMV84559.1"/>
    </source>
</evidence>
<name>A0A7G5FD68_9CORY</name>
<dbReference type="SUPFAM" id="SSF110921">
    <property type="entry name" value="2-isopropylmalate synthase LeuA, allosteric (dimerisation) domain"/>
    <property type="match status" value="1"/>
</dbReference>
<dbReference type="RefSeq" id="WP_182385367.1">
    <property type="nucleotide sequence ID" value="NZ_CP059833.1"/>
</dbReference>
<evidence type="ECO:0000256" key="1">
    <source>
        <dbReference type="ARBA" id="ARBA00022679"/>
    </source>
</evidence>
<dbReference type="InterPro" id="IPR036230">
    <property type="entry name" value="LeuA_allosteric_dom_sf"/>
</dbReference>
<dbReference type="Proteomes" id="UP000515570">
    <property type="component" value="Chromosome"/>
</dbReference>
<evidence type="ECO:0000313" key="3">
    <source>
        <dbReference type="Proteomes" id="UP000515570"/>
    </source>
</evidence>
<dbReference type="EMBL" id="CP059833">
    <property type="protein sequence ID" value="QMV84559.1"/>
    <property type="molecule type" value="Genomic_DNA"/>
</dbReference>
<dbReference type="GO" id="GO:0016740">
    <property type="term" value="F:transferase activity"/>
    <property type="evidence" value="ECO:0007669"/>
    <property type="project" value="UniProtKB-KW"/>
</dbReference>
<sequence>MFTQTTTSPRTGFQRHTNELAADPFQARFGHNLPSDLRGEARGMSWRTFTETYAPTSAIRIHNMFSEPLPGHRYNFFTNITTMRGQRRITLGRDIEATGPISACTNILAEMNCPIEIVSFHQMDIFEATVTFVKATFRGTTVWAMGFGPDRDNSGAAAMSSAAHRLHGHKFV</sequence>
<dbReference type="AlphaFoldDB" id="A0A7G5FD68"/>
<organism evidence="2 3">
    <name type="scientific">Corynebacterium hindlerae</name>
    <dbReference type="NCBI Taxonomy" id="699041"/>
    <lineage>
        <taxon>Bacteria</taxon>
        <taxon>Bacillati</taxon>
        <taxon>Actinomycetota</taxon>
        <taxon>Actinomycetes</taxon>
        <taxon>Mycobacteriales</taxon>
        <taxon>Corynebacteriaceae</taxon>
        <taxon>Corynebacterium</taxon>
    </lineage>
</organism>